<sequence length="39" mass="4347">MKGLSRSNLMYMRAFANAWPAKVIVQEVLGQLPRVNEGA</sequence>
<name>A0A2S9GTK9_9BURK</name>
<proteinExistence type="predicted"/>
<comment type="caution">
    <text evidence="1">The sequence shown here is derived from an EMBL/GenBank/DDBJ whole genome shotgun (WGS) entry which is preliminary data.</text>
</comment>
<reference evidence="1 2" key="1">
    <citation type="submission" date="2018-02" db="EMBL/GenBank/DDBJ databases">
        <title>Solimicrobium silvestre gen. nov., sp. nov., isolated from alpine forest soil.</title>
        <authorList>
            <person name="Margesin R."/>
            <person name="Albuquerque L."/>
            <person name="Zhang D.-C."/>
            <person name="Froufe H.J.C."/>
            <person name="Severino R."/>
            <person name="Roxo I."/>
            <person name="Egas C."/>
            <person name="Da Costa M.S."/>
        </authorList>
    </citation>
    <scope>NUCLEOTIDE SEQUENCE [LARGE SCALE GENOMIC DNA]</scope>
    <source>
        <strain evidence="1 2">S20-91</strain>
    </source>
</reference>
<organism evidence="1 2">
    <name type="scientific">Solimicrobium silvestre</name>
    <dbReference type="NCBI Taxonomy" id="2099400"/>
    <lineage>
        <taxon>Bacteria</taxon>
        <taxon>Pseudomonadati</taxon>
        <taxon>Pseudomonadota</taxon>
        <taxon>Betaproteobacteria</taxon>
        <taxon>Burkholderiales</taxon>
        <taxon>Oxalobacteraceae</taxon>
        <taxon>Solimicrobium</taxon>
    </lineage>
</organism>
<evidence type="ECO:0000313" key="1">
    <source>
        <dbReference type="EMBL" id="PRC91041.1"/>
    </source>
</evidence>
<keyword evidence="2" id="KW-1185">Reference proteome</keyword>
<dbReference type="Proteomes" id="UP000237839">
    <property type="component" value="Unassembled WGS sequence"/>
</dbReference>
<accession>A0A2S9GTK9</accession>
<evidence type="ECO:0000313" key="2">
    <source>
        <dbReference type="Proteomes" id="UP000237839"/>
    </source>
</evidence>
<gene>
    <name evidence="1" type="ORF">S2091_4229</name>
</gene>
<protein>
    <submittedName>
        <fullName evidence="1">Uncharacterized protein</fullName>
    </submittedName>
</protein>
<dbReference type="EMBL" id="PUGF01000030">
    <property type="protein sequence ID" value="PRC91041.1"/>
    <property type="molecule type" value="Genomic_DNA"/>
</dbReference>
<dbReference type="AlphaFoldDB" id="A0A2S9GTK9"/>